<accession>A0ABD5Q5X6</accession>
<dbReference type="RefSeq" id="WP_254268297.1">
    <property type="nucleotide sequence ID" value="NZ_CP100400.1"/>
</dbReference>
<dbReference type="Proteomes" id="UP001595945">
    <property type="component" value="Unassembled WGS sequence"/>
</dbReference>
<comment type="caution">
    <text evidence="1">The sequence shown here is derived from an EMBL/GenBank/DDBJ whole genome shotgun (WGS) entry which is preliminary data.</text>
</comment>
<sequence>MDDELECHADGSFEYGDRDGYLDEVDGGTVGVDSDGSLVNLNVKVTEREEFVHARAKLTPEEAREVGEWLLDFADRTEE</sequence>
<evidence type="ECO:0000313" key="2">
    <source>
        <dbReference type="Proteomes" id="UP001595945"/>
    </source>
</evidence>
<gene>
    <name evidence="1" type="ORF">ACFO9K_17585</name>
</gene>
<dbReference type="EMBL" id="JBHSHT010000002">
    <property type="protein sequence ID" value="MFC4826068.1"/>
    <property type="molecule type" value="Genomic_DNA"/>
</dbReference>
<protein>
    <submittedName>
        <fullName evidence="1">Uncharacterized protein</fullName>
    </submittedName>
</protein>
<keyword evidence="2" id="KW-1185">Reference proteome</keyword>
<proteinExistence type="predicted"/>
<evidence type="ECO:0000313" key="1">
    <source>
        <dbReference type="EMBL" id="MFC4826068.1"/>
    </source>
</evidence>
<name>A0ABD5Q5X6_9EURY</name>
<reference evidence="1 2" key="1">
    <citation type="journal article" date="2019" name="Int. J. Syst. Evol. Microbiol.">
        <title>The Global Catalogue of Microorganisms (GCM) 10K type strain sequencing project: providing services to taxonomists for standard genome sequencing and annotation.</title>
        <authorList>
            <consortium name="The Broad Institute Genomics Platform"/>
            <consortium name="The Broad Institute Genome Sequencing Center for Infectious Disease"/>
            <person name="Wu L."/>
            <person name="Ma J."/>
        </authorList>
    </citation>
    <scope>NUCLEOTIDE SEQUENCE [LARGE SCALE GENOMIC DNA]</scope>
    <source>
        <strain evidence="1 2">XZYJ18</strain>
    </source>
</reference>
<dbReference type="GeneID" id="73046839"/>
<organism evidence="1 2">
    <name type="scientific">Halorussus aquaticus</name>
    <dbReference type="NCBI Taxonomy" id="2953748"/>
    <lineage>
        <taxon>Archaea</taxon>
        <taxon>Methanobacteriati</taxon>
        <taxon>Methanobacteriota</taxon>
        <taxon>Stenosarchaea group</taxon>
        <taxon>Halobacteria</taxon>
        <taxon>Halobacteriales</taxon>
        <taxon>Haladaptataceae</taxon>
        <taxon>Halorussus</taxon>
    </lineage>
</organism>
<dbReference type="AlphaFoldDB" id="A0ABD5Q5X6"/>